<dbReference type="InterPro" id="IPR052579">
    <property type="entry name" value="Zinc_finger_SWIM"/>
</dbReference>
<evidence type="ECO:0000313" key="2">
    <source>
        <dbReference type="Proteomes" id="UP000515158"/>
    </source>
</evidence>
<keyword evidence="2" id="KW-1185">Reference proteome</keyword>
<dbReference type="OrthoDB" id="167578at2759"/>
<accession>A0A6P9A6F1</accession>
<dbReference type="PANTHER" id="PTHR31569:SF4">
    <property type="entry name" value="SWIM-TYPE DOMAIN-CONTAINING PROTEIN"/>
    <property type="match status" value="1"/>
</dbReference>
<evidence type="ECO:0000259" key="1">
    <source>
        <dbReference type="Pfam" id="PF21599"/>
    </source>
</evidence>
<dbReference type="Pfam" id="PF21599">
    <property type="entry name" value="ZSWIM3_N"/>
    <property type="match status" value="1"/>
</dbReference>
<dbReference type="InterPro" id="IPR048325">
    <property type="entry name" value="ZSWIM3_N"/>
</dbReference>
<reference evidence="3" key="1">
    <citation type="submission" date="2025-08" db="UniProtKB">
        <authorList>
            <consortium name="RefSeq"/>
        </authorList>
    </citation>
    <scope>IDENTIFICATION</scope>
    <source>
        <tissue evidence="3">Total insect</tissue>
    </source>
</reference>
<evidence type="ECO:0000313" key="3">
    <source>
        <dbReference type="RefSeq" id="XP_034253548.1"/>
    </source>
</evidence>
<protein>
    <submittedName>
        <fullName evidence="3">Uncharacterized protein LOC117652612</fullName>
    </submittedName>
</protein>
<gene>
    <name evidence="3" type="primary">LOC117652612</name>
</gene>
<organism evidence="3">
    <name type="scientific">Thrips palmi</name>
    <name type="common">Melon thrips</name>
    <dbReference type="NCBI Taxonomy" id="161013"/>
    <lineage>
        <taxon>Eukaryota</taxon>
        <taxon>Metazoa</taxon>
        <taxon>Ecdysozoa</taxon>
        <taxon>Arthropoda</taxon>
        <taxon>Hexapoda</taxon>
        <taxon>Insecta</taxon>
        <taxon>Pterygota</taxon>
        <taxon>Neoptera</taxon>
        <taxon>Paraneoptera</taxon>
        <taxon>Thysanoptera</taxon>
        <taxon>Terebrantia</taxon>
        <taxon>Thripoidea</taxon>
        <taxon>Thripidae</taxon>
        <taxon>Thrips</taxon>
    </lineage>
</organism>
<sequence length="194" mass="21935">MKDNATGVPSFPQHDLSSPILIVRNSLKEELDNCTSPNPNESFACLALFSPSERGCVVPEAYTKICSPASSLKMQETWRPCPGQSFKTFAEFQELFEDFQERSHSVWVRNSSQTVAQANEYLEKKNAELIDAALVYKNIMFTCKFGGKQRGRIGFTDDQRAQKVRCHAEILLAYNHVSKALVIRSVNLDHNHHL</sequence>
<dbReference type="GeneID" id="117652612"/>
<proteinExistence type="predicted"/>
<dbReference type="Proteomes" id="UP000515158">
    <property type="component" value="Unplaced"/>
</dbReference>
<dbReference type="AlphaFoldDB" id="A0A6P9A6F1"/>
<feature type="domain" description="ZSWIM3 N-terminal" evidence="1">
    <location>
        <begin position="83"/>
        <end position="192"/>
    </location>
</feature>
<dbReference type="KEGG" id="tpal:117652612"/>
<dbReference type="PANTHER" id="PTHR31569">
    <property type="entry name" value="SWIM-TYPE DOMAIN-CONTAINING PROTEIN"/>
    <property type="match status" value="1"/>
</dbReference>
<dbReference type="InParanoid" id="A0A6P9A6F1"/>
<dbReference type="RefSeq" id="XP_034253548.1">
    <property type="nucleotide sequence ID" value="XM_034397657.1"/>
</dbReference>
<name>A0A6P9A6F1_THRPL</name>